<dbReference type="AlphaFoldDB" id="A0A0E9SFY2"/>
<organism evidence="2">
    <name type="scientific">Anguilla anguilla</name>
    <name type="common">European freshwater eel</name>
    <name type="synonym">Muraena anguilla</name>
    <dbReference type="NCBI Taxonomy" id="7936"/>
    <lineage>
        <taxon>Eukaryota</taxon>
        <taxon>Metazoa</taxon>
        <taxon>Chordata</taxon>
        <taxon>Craniata</taxon>
        <taxon>Vertebrata</taxon>
        <taxon>Euteleostomi</taxon>
        <taxon>Actinopterygii</taxon>
        <taxon>Neopterygii</taxon>
        <taxon>Teleostei</taxon>
        <taxon>Anguilliformes</taxon>
        <taxon>Anguillidae</taxon>
        <taxon>Anguilla</taxon>
    </lineage>
</organism>
<keyword evidence="1" id="KW-1133">Transmembrane helix</keyword>
<evidence type="ECO:0000313" key="2">
    <source>
        <dbReference type="EMBL" id="JAH39398.1"/>
    </source>
</evidence>
<reference evidence="2" key="1">
    <citation type="submission" date="2014-11" db="EMBL/GenBank/DDBJ databases">
        <authorList>
            <person name="Amaro Gonzalez C."/>
        </authorList>
    </citation>
    <scope>NUCLEOTIDE SEQUENCE</scope>
</reference>
<reference evidence="2" key="2">
    <citation type="journal article" date="2015" name="Fish Shellfish Immunol.">
        <title>Early steps in the European eel (Anguilla anguilla)-Vibrio vulnificus interaction in the gills: Role of the RtxA13 toxin.</title>
        <authorList>
            <person name="Callol A."/>
            <person name="Pajuelo D."/>
            <person name="Ebbesson L."/>
            <person name="Teles M."/>
            <person name="MacKenzie S."/>
            <person name="Amaro C."/>
        </authorList>
    </citation>
    <scope>NUCLEOTIDE SEQUENCE</scope>
</reference>
<protein>
    <submittedName>
        <fullName evidence="2">Uncharacterized protein</fullName>
    </submittedName>
</protein>
<keyword evidence="1" id="KW-0812">Transmembrane</keyword>
<dbReference type="EMBL" id="GBXM01069179">
    <property type="protein sequence ID" value="JAH39398.1"/>
    <property type="molecule type" value="Transcribed_RNA"/>
</dbReference>
<sequence length="35" mass="4271">MACLSFFLDFTHGGKCVYYTFVFLYFWAFFKVSHF</sequence>
<proteinExistence type="predicted"/>
<accession>A0A0E9SFY2</accession>
<keyword evidence="1" id="KW-0472">Membrane</keyword>
<name>A0A0E9SFY2_ANGAN</name>
<feature type="transmembrane region" description="Helical" evidence="1">
    <location>
        <begin position="12"/>
        <end position="30"/>
    </location>
</feature>
<evidence type="ECO:0000256" key="1">
    <source>
        <dbReference type="SAM" id="Phobius"/>
    </source>
</evidence>